<accession>A0A7X0KLB4</accession>
<dbReference type="InterPro" id="IPR036568">
    <property type="entry name" value="GGCT-like_sf"/>
</dbReference>
<reference evidence="1 2" key="1">
    <citation type="submission" date="2020-08" db="EMBL/GenBank/DDBJ databases">
        <title>Genomic Encyclopedia of Type Strains, Phase IV (KMG-IV): sequencing the most valuable type-strain genomes for metagenomic binning, comparative biology and taxonomic classification.</title>
        <authorList>
            <person name="Goeker M."/>
        </authorList>
    </citation>
    <scope>NUCLEOTIDE SEQUENCE [LARGE SCALE GENOMIC DNA]</scope>
    <source>
        <strain evidence="1 2">DSM 7051</strain>
    </source>
</reference>
<organism evidence="1 2">
    <name type="scientific">Aminobacter aganoensis</name>
    <dbReference type="NCBI Taxonomy" id="83264"/>
    <lineage>
        <taxon>Bacteria</taxon>
        <taxon>Pseudomonadati</taxon>
        <taxon>Pseudomonadota</taxon>
        <taxon>Alphaproteobacteria</taxon>
        <taxon>Hyphomicrobiales</taxon>
        <taxon>Phyllobacteriaceae</taxon>
        <taxon>Aminobacter</taxon>
    </lineage>
</organism>
<protein>
    <submittedName>
        <fullName evidence="1">Cation transport regulator ChaC</fullName>
    </submittedName>
</protein>
<dbReference type="Gene3D" id="3.10.490.10">
    <property type="entry name" value="Gamma-glutamyl cyclotransferase-like"/>
    <property type="match status" value="1"/>
</dbReference>
<comment type="caution">
    <text evidence="1">The sequence shown here is derived from an EMBL/GenBank/DDBJ whole genome shotgun (WGS) entry which is preliminary data.</text>
</comment>
<dbReference type="CDD" id="cd06661">
    <property type="entry name" value="GGCT_like"/>
    <property type="match status" value="1"/>
</dbReference>
<dbReference type="EMBL" id="JACHOU010000005">
    <property type="protein sequence ID" value="MBB6354882.1"/>
    <property type="molecule type" value="Genomic_DNA"/>
</dbReference>
<name>A0A7X0KLB4_9HYPH</name>
<evidence type="ECO:0000313" key="2">
    <source>
        <dbReference type="Proteomes" id="UP000536262"/>
    </source>
</evidence>
<dbReference type="InterPro" id="IPR013024">
    <property type="entry name" value="GGCT-like"/>
</dbReference>
<dbReference type="RefSeq" id="WP_184699651.1">
    <property type="nucleotide sequence ID" value="NZ_BAABEG010000001.1"/>
</dbReference>
<dbReference type="Pfam" id="PF13772">
    <property type="entry name" value="AIG2_2"/>
    <property type="match status" value="1"/>
</dbReference>
<gene>
    <name evidence="1" type="ORF">GGR00_002678</name>
</gene>
<keyword evidence="2" id="KW-1185">Reference proteome</keyword>
<evidence type="ECO:0000313" key="1">
    <source>
        <dbReference type="EMBL" id="MBB6354882.1"/>
    </source>
</evidence>
<dbReference type="SUPFAM" id="SSF110857">
    <property type="entry name" value="Gamma-glutamyl cyclotransferase-like"/>
    <property type="match status" value="1"/>
</dbReference>
<proteinExistence type="predicted"/>
<dbReference type="AlphaFoldDB" id="A0A7X0KLB4"/>
<sequence>MAFTKRSKDLSGKATLAKSDDLRQYGVLFEIDDRELPNLDREEGCGNGYERDDTFPVVLPDGTKIRAVTYIASKSESGLTPYDWYWL</sequence>
<dbReference type="Proteomes" id="UP000536262">
    <property type="component" value="Unassembled WGS sequence"/>
</dbReference>